<evidence type="ECO:0000313" key="3">
    <source>
        <dbReference type="Proteomes" id="UP000613740"/>
    </source>
</evidence>
<feature type="compositionally biased region" description="Basic residues" evidence="1">
    <location>
        <begin position="483"/>
        <end position="494"/>
    </location>
</feature>
<feature type="region of interest" description="Disordered" evidence="1">
    <location>
        <begin position="170"/>
        <end position="201"/>
    </location>
</feature>
<reference evidence="2" key="1">
    <citation type="journal article" date="2020" name="bioRxiv">
        <title>Comparative genomics of Chlamydomonas.</title>
        <authorList>
            <person name="Craig R.J."/>
            <person name="Hasan A.R."/>
            <person name="Ness R.W."/>
            <person name="Keightley P.D."/>
        </authorList>
    </citation>
    <scope>NUCLEOTIDE SEQUENCE</scope>
    <source>
        <strain evidence="2">CCAP 11/173</strain>
    </source>
</reference>
<comment type="caution">
    <text evidence="2">The sequence shown here is derived from an EMBL/GenBank/DDBJ whole genome shotgun (WGS) entry which is preliminary data.</text>
</comment>
<evidence type="ECO:0000256" key="1">
    <source>
        <dbReference type="SAM" id="MobiDB-lite"/>
    </source>
</evidence>
<feature type="compositionally biased region" description="Low complexity" evidence="1">
    <location>
        <begin position="523"/>
        <end position="535"/>
    </location>
</feature>
<gene>
    <name evidence="2" type="ORF">HYH02_007899</name>
</gene>
<organism evidence="2 3">
    <name type="scientific">Chlamydomonas schloesseri</name>
    <dbReference type="NCBI Taxonomy" id="2026947"/>
    <lineage>
        <taxon>Eukaryota</taxon>
        <taxon>Viridiplantae</taxon>
        <taxon>Chlorophyta</taxon>
        <taxon>core chlorophytes</taxon>
        <taxon>Chlorophyceae</taxon>
        <taxon>CS clade</taxon>
        <taxon>Chlamydomonadales</taxon>
        <taxon>Chlamydomonadaceae</taxon>
        <taxon>Chlamydomonas</taxon>
    </lineage>
</organism>
<sequence length="595" mass="61411">MYDLLSVVVEWAEEADVRVNDVVWRKAQAVLADGPTGTAVYIRANRAVTELFERGFETPVLTSCKPCCSQLKFDAAGGSVQLDRPGAAYIRDCVLRRILVDSPPHVLWAVTGSSMGMLWMSMAAMPVNGTAPLNQLWQVHLPGSVPPRLMQELAVHSPWQLGLSQQQLQELEQPQEMVDHQQQAVGQEQHRKDQERQGQPQLLPQRLGWVQTLQERSGNSPALFTTMVKEWAFSPRSQSIGAFVDEFLNTKLVAEAVKEWKLGVGHMDDEGRRRVLDLSDVVLGGQVDDIMDRGLWLFLKPHLQEVELGGRYCLADPMQRQLLRAVIDPGGKLRERFIGAGPSGPGASTSDPGAVASKSKPNRGSALSVPSAGGSSGAHASAPKAGATADSTAAGAIARNDGSATASATSAATGASVPSAPSAGIGIDGASSASAPSASTSSASSADSTLTGSHASVSSPRAPNNGASAPSAGGTGASDERGRRRRSRPKKHRGGGAGGSGADPVGSGGGAPAIAGGRGRPGSSGSRAHTGLRSSGASAAARVGFGGGGVGGGPLLAGKALVPHTRAMLTAPAAAVRRLNLMRVTTTAPAAFRFS</sequence>
<feature type="region of interest" description="Disordered" evidence="1">
    <location>
        <begin position="428"/>
        <end position="535"/>
    </location>
</feature>
<accession>A0A835WGZ3</accession>
<feature type="region of interest" description="Disordered" evidence="1">
    <location>
        <begin position="336"/>
        <end position="386"/>
    </location>
</feature>
<feature type="compositionally biased region" description="Low complexity" evidence="1">
    <location>
        <begin position="345"/>
        <end position="354"/>
    </location>
</feature>
<dbReference type="Proteomes" id="UP000613740">
    <property type="component" value="Unassembled WGS sequence"/>
</dbReference>
<dbReference type="EMBL" id="JAEHOD010000023">
    <property type="protein sequence ID" value="KAG2447153.1"/>
    <property type="molecule type" value="Genomic_DNA"/>
</dbReference>
<feature type="compositionally biased region" description="Low complexity" evidence="1">
    <location>
        <begin position="428"/>
        <end position="449"/>
    </location>
</feature>
<protein>
    <submittedName>
        <fullName evidence="2">Uncharacterized protein</fullName>
    </submittedName>
</protein>
<feature type="compositionally biased region" description="Low complexity" evidence="1">
    <location>
        <begin position="364"/>
        <end position="386"/>
    </location>
</feature>
<keyword evidence="3" id="KW-1185">Reference proteome</keyword>
<evidence type="ECO:0000313" key="2">
    <source>
        <dbReference type="EMBL" id="KAG2447153.1"/>
    </source>
</evidence>
<proteinExistence type="predicted"/>
<dbReference type="AlphaFoldDB" id="A0A835WGZ3"/>
<feature type="compositionally biased region" description="Low complexity" evidence="1">
    <location>
        <begin position="458"/>
        <end position="472"/>
    </location>
</feature>
<feature type="compositionally biased region" description="Gly residues" evidence="1">
    <location>
        <begin position="495"/>
        <end position="522"/>
    </location>
</feature>
<name>A0A835WGZ3_9CHLO</name>